<dbReference type="InterPro" id="IPR050177">
    <property type="entry name" value="Lipid_A_modif_metabolic_enz"/>
</dbReference>
<name>A0A7Y0ASS5_9HYPH</name>
<protein>
    <submittedName>
        <fullName evidence="2">NAD(P)-dependent oxidoreductase</fullName>
    </submittedName>
</protein>
<reference evidence="2 3" key="1">
    <citation type="submission" date="2020-04" db="EMBL/GenBank/DDBJ databases">
        <title>Rhizobium sp. S-51 isolated from soil.</title>
        <authorList>
            <person name="Dahal R.H."/>
        </authorList>
    </citation>
    <scope>NUCLEOTIDE SEQUENCE [LARGE SCALE GENOMIC DNA]</scope>
    <source>
        <strain evidence="2 3">S-51</strain>
    </source>
</reference>
<accession>A0A7Y0ASS5</accession>
<dbReference type="PANTHER" id="PTHR43245:SF13">
    <property type="entry name" value="UDP-D-APIOSE_UDP-D-XYLOSE SYNTHASE 2"/>
    <property type="match status" value="1"/>
</dbReference>
<dbReference type="PANTHER" id="PTHR43245">
    <property type="entry name" value="BIFUNCTIONAL POLYMYXIN RESISTANCE PROTEIN ARNA"/>
    <property type="match status" value="1"/>
</dbReference>
<evidence type="ECO:0000259" key="1">
    <source>
        <dbReference type="Pfam" id="PF01370"/>
    </source>
</evidence>
<gene>
    <name evidence="2" type="ORF">HHL25_01700</name>
</gene>
<dbReference type="Proteomes" id="UP000541470">
    <property type="component" value="Unassembled WGS sequence"/>
</dbReference>
<dbReference type="EMBL" id="JABBGK010000001">
    <property type="protein sequence ID" value="NML72831.1"/>
    <property type="molecule type" value="Genomic_DNA"/>
</dbReference>
<dbReference type="RefSeq" id="WP_169586644.1">
    <property type="nucleotide sequence ID" value="NZ_JABBGK010000001.1"/>
</dbReference>
<dbReference type="InterPro" id="IPR036291">
    <property type="entry name" value="NAD(P)-bd_dom_sf"/>
</dbReference>
<comment type="caution">
    <text evidence="2">The sequence shown here is derived from an EMBL/GenBank/DDBJ whole genome shotgun (WGS) entry which is preliminary data.</text>
</comment>
<dbReference type="Gene3D" id="3.40.50.720">
    <property type="entry name" value="NAD(P)-binding Rossmann-like Domain"/>
    <property type="match status" value="1"/>
</dbReference>
<evidence type="ECO:0000313" key="2">
    <source>
        <dbReference type="EMBL" id="NML72831.1"/>
    </source>
</evidence>
<proteinExistence type="predicted"/>
<dbReference type="Pfam" id="PF01370">
    <property type="entry name" value="Epimerase"/>
    <property type="match status" value="1"/>
</dbReference>
<feature type="domain" description="NAD-dependent epimerase/dehydratase" evidence="1">
    <location>
        <begin position="3"/>
        <end position="168"/>
    </location>
</feature>
<evidence type="ECO:0000313" key="3">
    <source>
        <dbReference type="Proteomes" id="UP000541470"/>
    </source>
</evidence>
<dbReference type="AlphaFoldDB" id="A0A7Y0ASS5"/>
<dbReference type="SUPFAM" id="SSF51735">
    <property type="entry name" value="NAD(P)-binding Rossmann-fold domains"/>
    <property type="match status" value="1"/>
</dbReference>
<sequence length="324" mass="35588">MRVLVTGGSGFLGSALIRRLQEKGHVAIGFSRRRTSNGIVGDITNPASISQAIEEFQPELVYNLASQTDLAAFAPGATYDANTVGVSNLVHAVAQSGSVRRVVWLSSQLVNRPGYIPTSDDDYDPVGEYGMSKMEGENIVRANDGGGKEWVVIRPTTVWGPGMSPHYLRLLSMIQRGLYFHVGRNPVYKSYSYIDNLTHQLEGLGTADPALLHRRTLYAADSQPIELREWCDGFAQRLGASIPTLPRAIAVSLAKVGDIAAFLGMRKMPLNSTRLDNMLTEYVFDTTPIEKICGPSRISNQEGVRRTADWWLAQRHQNPASRSA</sequence>
<dbReference type="InterPro" id="IPR001509">
    <property type="entry name" value="Epimerase_deHydtase"/>
</dbReference>
<keyword evidence="3" id="KW-1185">Reference proteome</keyword>
<organism evidence="2 3">
    <name type="scientific">Rhizobium terricola</name>
    <dbReference type="NCBI Taxonomy" id="2728849"/>
    <lineage>
        <taxon>Bacteria</taxon>
        <taxon>Pseudomonadati</taxon>
        <taxon>Pseudomonadota</taxon>
        <taxon>Alphaproteobacteria</taxon>
        <taxon>Hyphomicrobiales</taxon>
        <taxon>Rhizobiaceae</taxon>
        <taxon>Rhizobium/Agrobacterium group</taxon>
        <taxon>Rhizobium</taxon>
    </lineage>
</organism>